<dbReference type="Proteomes" id="UP000008181">
    <property type="component" value="Chromosome 1"/>
</dbReference>
<accession>G2QSG1</accession>
<dbReference type="OrthoDB" id="3941683at2759"/>
<evidence type="ECO:0000313" key="3">
    <source>
        <dbReference type="EMBL" id="AEO62642.1"/>
    </source>
</evidence>
<evidence type="ECO:0000313" key="4">
    <source>
        <dbReference type="Proteomes" id="UP000008181"/>
    </source>
</evidence>
<dbReference type="eggNOG" id="ENOG502SSJ3">
    <property type="taxonomic scope" value="Eukaryota"/>
</dbReference>
<keyword evidence="2" id="KW-0732">Signal</keyword>
<gene>
    <name evidence="3" type="ORF">THITE_133795</name>
</gene>
<dbReference type="EMBL" id="CP003009">
    <property type="protein sequence ID" value="AEO62642.1"/>
    <property type="molecule type" value="Genomic_DNA"/>
</dbReference>
<keyword evidence="4" id="KW-1185">Reference proteome</keyword>
<dbReference type="AlphaFoldDB" id="G2QSG1"/>
<dbReference type="STRING" id="578455.G2QSG1"/>
<dbReference type="KEGG" id="ttt:THITE_133795"/>
<evidence type="ECO:0000256" key="1">
    <source>
        <dbReference type="SAM" id="MobiDB-lite"/>
    </source>
</evidence>
<feature type="chain" id="PRO_5012723040" evidence="2">
    <location>
        <begin position="16"/>
        <end position="312"/>
    </location>
</feature>
<organism evidence="3 4">
    <name type="scientific">Thermothielavioides terrestris (strain ATCC 38088 / NRRL 8126)</name>
    <name type="common">Thielavia terrestris</name>
    <dbReference type="NCBI Taxonomy" id="578455"/>
    <lineage>
        <taxon>Eukaryota</taxon>
        <taxon>Fungi</taxon>
        <taxon>Dikarya</taxon>
        <taxon>Ascomycota</taxon>
        <taxon>Pezizomycotina</taxon>
        <taxon>Sordariomycetes</taxon>
        <taxon>Sordariomycetidae</taxon>
        <taxon>Sordariales</taxon>
        <taxon>Chaetomiaceae</taxon>
        <taxon>Thermothielavioides</taxon>
        <taxon>Thermothielavioides terrestris</taxon>
    </lineage>
</organism>
<dbReference type="HOGENOM" id="CLU_051203_0_0_1"/>
<dbReference type="RefSeq" id="XP_003648978.1">
    <property type="nucleotide sequence ID" value="XM_003648930.1"/>
</dbReference>
<sequence length="312" mass="30488">MVRYAFVTFAGLAAALPLNINLGAYSPALVVGDGEISFGGRQDVSSLITALEGAAVNAAAGAANAAAGGNANTAAGGTVVAAAAATSAPTPVPTAAESAATDPVLAEQAQQIASLQGLGKAIAPRIGDGKLGKRDLAGFNRALTFAEAALTKGPKVELGTGAEGSGVGIIVDHNTVGGGQGDGAGAAAKRDTTAATAPRRRVKVTTMFVRRGIPASLQARSEDVLAAAAAAATAVTARAPAPADASANSNSNTSPAVPVSAAARRAESALLDAVNLNVDGDAGVTMTFVEPVEEDGEAEGDQGEGERQRVVV</sequence>
<feature type="signal peptide" evidence="2">
    <location>
        <begin position="1"/>
        <end position="15"/>
    </location>
</feature>
<reference evidence="3 4" key="1">
    <citation type="journal article" date="2011" name="Nat. Biotechnol.">
        <title>Comparative genomic analysis of the thermophilic biomass-degrading fungi Myceliophthora thermophila and Thielavia terrestris.</title>
        <authorList>
            <person name="Berka R.M."/>
            <person name="Grigoriev I.V."/>
            <person name="Otillar R."/>
            <person name="Salamov A."/>
            <person name="Grimwood J."/>
            <person name="Reid I."/>
            <person name="Ishmael N."/>
            <person name="John T."/>
            <person name="Darmond C."/>
            <person name="Moisan M.-C."/>
            <person name="Henrissat B."/>
            <person name="Coutinho P.M."/>
            <person name="Lombard V."/>
            <person name="Natvig D.O."/>
            <person name="Lindquist E."/>
            <person name="Schmutz J."/>
            <person name="Lucas S."/>
            <person name="Harris P."/>
            <person name="Powlowski J."/>
            <person name="Bellemare A."/>
            <person name="Taylor D."/>
            <person name="Butler G."/>
            <person name="de Vries R.P."/>
            <person name="Allijn I.E."/>
            <person name="van den Brink J."/>
            <person name="Ushinsky S."/>
            <person name="Storms R."/>
            <person name="Powell A.J."/>
            <person name="Paulsen I.T."/>
            <person name="Elbourne L.D.H."/>
            <person name="Baker S.E."/>
            <person name="Magnuson J."/>
            <person name="LaBoissiere S."/>
            <person name="Clutterbuck A.J."/>
            <person name="Martinez D."/>
            <person name="Wogulis M."/>
            <person name="de Leon A.L."/>
            <person name="Rey M.W."/>
            <person name="Tsang A."/>
        </authorList>
    </citation>
    <scope>NUCLEOTIDE SEQUENCE [LARGE SCALE GENOMIC DNA]</scope>
    <source>
        <strain evidence="4">ATCC 38088 / NRRL 8126</strain>
    </source>
</reference>
<feature type="region of interest" description="Disordered" evidence="1">
    <location>
        <begin position="292"/>
        <end position="312"/>
    </location>
</feature>
<protein>
    <submittedName>
        <fullName evidence="3">Uncharacterized protein</fullName>
    </submittedName>
</protein>
<name>G2QSG1_THETT</name>
<evidence type="ECO:0000256" key="2">
    <source>
        <dbReference type="SAM" id="SignalP"/>
    </source>
</evidence>
<dbReference type="GeneID" id="11521462"/>
<proteinExistence type="predicted"/>
<feature type="compositionally biased region" description="Acidic residues" evidence="1">
    <location>
        <begin position="292"/>
        <end position="303"/>
    </location>
</feature>